<comment type="similarity">
    <text evidence="2 8">Belongs to the methyltransferase superfamily. RRP8 family.</text>
</comment>
<comment type="subcellular location">
    <subcellularLocation>
        <location evidence="1 8">Nucleus</location>
        <location evidence="1 8">Nucleolus</location>
    </subcellularLocation>
</comment>
<dbReference type="GO" id="GO:0006364">
    <property type="term" value="P:rRNA processing"/>
    <property type="evidence" value="ECO:0007669"/>
    <property type="project" value="UniProtKB-UniRule"/>
</dbReference>
<evidence type="ECO:0000256" key="2">
    <source>
        <dbReference type="ARBA" id="ARBA00006301"/>
    </source>
</evidence>
<evidence type="ECO:0000256" key="4">
    <source>
        <dbReference type="ARBA" id="ARBA00022603"/>
    </source>
</evidence>
<keyword evidence="4 8" id="KW-0489">Methyltransferase</keyword>
<keyword evidence="3 8" id="KW-0698">rRNA processing</keyword>
<reference evidence="10 11" key="1">
    <citation type="journal article" date="2024" name="Nat. Commun.">
        <title>Phylogenomics reveals the evolutionary origins of lichenization in chlorophyte algae.</title>
        <authorList>
            <person name="Puginier C."/>
            <person name="Libourel C."/>
            <person name="Otte J."/>
            <person name="Skaloud P."/>
            <person name="Haon M."/>
            <person name="Grisel S."/>
            <person name="Petersen M."/>
            <person name="Berrin J.G."/>
            <person name="Delaux P.M."/>
            <person name="Dal Grande F."/>
            <person name="Keller J."/>
        </authorList>
    </citation>
    <scope>NUCLEOTIDE SEQUENCE [LARGE SCALE GENOMIC DNA]</scope>
    <source>
        <strain evidence="10 11">SAG 2036</strain>
    </source>
</reference>
<dbReference type="Proteomes" id="UP001465755">
    <property type="component" value="Unassembled WGS sequence"/>
</dbReference>
<evidence type="ECO:0000256" key="1">
    <source>
        <dbReference type="ARBA" id="ARBA00004604"/>
    </source>
</evidence>
<gene>
    <name evidence="10" type="ORF">WJX73_002181</name>
</gene>
<dbReference type="CDD" id="cd02440">
    <property type="entry name" value="AdoMet_MTases"/>
    <property type="match status" value="1"/>
</dbReference>
<protein>
    <recommendedName>
        <fullName evidence="8">Ribosomal RNA-processing protein 8</fullName>
        <ecNumber evidence="8">2.1.1.-</ecNumber>
    </recommendedName>
</protein>
<comment type="function">
    <text evidence="8">Probable methyltransferase required to silence rDNA.</text>
</comment>
<proteinExistence type="inferred from homology"/>
<evidence type="ECO:0000313" key="10">
    <source>
        <dbReference type="EMBL" id="KAK9797732.1"/>
    </source>
</evidence>
<accession>A0AAW1NVP0</accession>
<sequence>MEIPDWEDAGPAIEYPAGFEVSDRKRKRKAHLKREKELRQLIAGTVELSEAQGAKSSTTDRTERKGKKAKLDSSKHSTAADSFTLLESDPALFKEYHKGFQEQVKHWPVQPLDAAVAWVTKLPEAARVADFGCGEAQLATRVGQAVVSLDLVAQAPHVLACDMAHTPLETESVDAVVFCLALMGTDYGAFIAEAARVLKRKGRLWIAEVRSRFADERGQEDYAPFQAALRGAGFAVTAQDTANKMFVTFEAKKGGKALSGDQLRDIAWPTLKACQYKRR</sequence>
<feature type="region of interest" description="Disordered" evidence="9">
    <location>
        <begin position="49"/>
        <end position="73"/>
    </location>
</feature>
<dbReference type="SUPFAM" id="SSF53335">
    <property type="entry name" value="S-adenosyl-L-methionine-dependent methyltransferases"/>
    <property type="match status" value="1"/>
</dbReference>
<keyword evidence="5 8" id="KW-0808">Transferase</keyword>
<dbReference type="Pfam" id="PF05148">
    <property type="entry name" value="Methyltransf_8"/>
    <property type="match status" value="1"/>
</dbReference>
<dbReference type="Gene3D" id="1.10.10.2150">
    <property type="entry name" value="Ribosomal RNA-processing protein 8, N-terminal domain"/>
    <property type="match status" value="1"/>
</dbReference>
<dbReference type="GO" id="GO:0005730">
    <property type="term" value="C:nucleolus"/>
    <property type="evidence" value="ECO:0007669"/>
    <property type="project" value="UniProtKB-SubCell"/>
</dbReference>
<evidence type="ECO:0000256" key="6">
    <source>
        <dbReference type="ARBA" id="ARBA00022691"/>
    </source>
</evidence>
<dbReference type="AlphaFoldDB" id="A0AAW1NVP0"/>
<name>A0AAW1NVP0_9CHLO</name>
<dbReference type="EMBL" id="JALJOQ010000105">
    <property type="protein sequence ID" value="KAK9797732.1"/>
    <property type="molecule type" value="Genomic_DNA"/>
</dbReference>
<evidence type="ECO:0000256" key="5">
    <source>
        <dbReference type="ARBA" id="ARBA00022679"/>
    </source>
</evidence>
<organism evidence="10 11">
    <name type="scientific">Symbiochloris irregularis</name>
    <dbReference type="NCBI Taxonomy" id="706552"/>
    <lineage>
        <taxon>Eukaryota</taxon>
        <taxon>Viridiplantae</taxon>
        <taxon>Chlorophyta</taxon>
        <taxon>core chlorophytes</taxon>
        <taxon>Trebouxiophyceae</taxon>
        <taxon>Trebouxiales</taxon>
        <taxon>Trebouxiaceae</taxon>
        <taxon>Symbiochloris</taxon>
    </lineage>
</organism>
<dbReference type="PANTHER" id="PTHR12787:SF0">
    <property type="entry name" value="RIBOSOMAL RNA-PROCESSING PROTEIN 8"/>
    <property type="match status" value="1"/>
</dbReference>
<evidence type="ECO:0000256" key="7">
    <source>
        <dbReference type="ARBA" id="ARBA00023242"/>
    </source>
</evidence>
<evidence type="ECO:0000256" key="3">
    <source>
        <dbReference type="ARBA" id="ARBA00022552"/>
    </source>
</evidence>
<keyword evidence="11" id="KW-1185">Reference proteome</keyword>
<evidence type="ECO:0000256" key="9">
    <source>
        <dbReference type="SAM" id="MobiDB-lite"/>
    </source>
</evidence>
<dbReference type="InterPro" id="IPR029063">
    <property type="entry name" value="SAM-dependent_MTases_sf"/>
</dbReference>
<keyword evidence="7 8" id="KW-0539">Nucleus</keyword>
<evidence type="ECO:0000313" key="11">
    <source>
        <dbReference type="Proteomes" id="UP001465755"/>
    </source>
</evidence>
<dbReference type="PANTHER" id="PTHR12787">
    <property type="entry name" value="RIBOSOMAL RNA-PROCESSING PROTEIN 8"/>
    <property type="match status" value="1"/>
</dbReference>
<evidence type="ECO:0000256" key="8">
    <source>
        <dbReference type="RuleBase" id="RU365074"/>
    </source>
</evidence>
<keyword evidence="6 8" id="KW-0949">S-adenosyl-L-methionine</keyword>
<dbReference type="InterPro" id="IPR042036">
    <property type="entry name" value="RRP8_N"/>
</dbReference>
<dbReference type="EC" id="2.1.1.-" evidence="8"/>
<feature type="compositionally biased region" description="Basic and acidic residues" evidence="9">
    <location>
        <begin position="58"/>
        <end position="73"/>
    </location>
</feature>
<comment type="caution">
    <text evidence="10">The sequence shown here is derived from an EMBL/GenBank/DDBJ whole genome shotgun (WGS) entry which is preliminary data.</text>
</comment>
<dbReference type="GO" id="GO:0008168">
    <property type="term" value="F:methyltransferase activity"/>
    <property type="evidence" value="ECO:0007669"/>
    <property type="project" value="UniProtKB-KW"/>
</dbReference>
<dbReference type="InterPro" id="IPR007823">
    <property type="entry name" value="RRP8"/>
</dbReference>
<dbReference type="Gene3D" id="3.40.50.150">
    <property type="entry name" value="Vaccinia Virus protein VP39"/>
    <property type="match status" value="1"/>
</dbReference>
<dbReference type="GO" id="GO:0032259">
    <property type="term" value="P:methylation"/>
    <property type="evidence" value="ECO:0007669"/>
    <property type="project" value="UniProtKB-KW"/>
</dbReference>